<dbReference type="EMBL" id="REGW02000021">
    <property type="protein sequence ID" value="KAE8280328.1"/>
    <property type="molecule type" value="Genomic_DNA"/>
</dbReference>
<sequence length="597" mass="68099">MECSIDYTIEEVLKLMECDEDSEADSFLTDEEEFYETGEDPSEDWDDDDESSTFSIPTPERKKCRMSSQSPAKSQSMRRTRPSQHWKTENDPDMAPALPRFAPARLPGAHLDTSKTYSQLDLFQLFFNENVIQELCSNTNKQAAKRIEQGIQFKWTDVTPTEFLKYLALVIFMGLLKLGSMKDYWRQNNIFSVPFPCRVMSRDRWLFISSNLHMSDPAEDVVNDSKKGTSDYDPLFCLKPLMTEIKAACKSFYQPKKNLVIDERMVATKAKMGMRPYIKHKSTKWGFKLFVLADSSNGYTSNFTVYTGKANFSTGSELTYDAVVGLLDKPFLGSGYHVYCDNFYTSPQLFTHLSSLKFGACGTYREGRKGTPKSTVNALSKKSKRGSIRWIRDGDLLFVKWMDTREVAVCSTIHQAFTSDTVTRRRKTRGGTWEKVRIPIPTPIVEYNKHMGGVDWSDQLIQYTAAHHKMMRWYKNLLLHFVDIAACNSFILHKEMCAVQNTTPLTHRVFMEELCAQLAGVTAGVTTAPADRATRHTPVPIAPLDPSKPGHRPAGVRKYCEQCKASKVYNKTPWKCGACKAPLCNFLERPCFDQWHV</sequence>
<evidence type="ECO:0000313" key="3">
    <source>
        <dbReference type="EMBL" id="KAE8280328.1"/>
    </source>
</evidence>
<protein>
    <recommendedName>
        <fullName evidence="2">PiggyBac transposable element-derived protein domain-containing protein</fullName>
    </recommendedName>
</protein>
<feature type="domain" description="PiggyBac transposable element-derived protein" evidence="2">
    <location>
        <begin position="121"/>
        <end position="490"/>
    </location>
</feature>
<gene>
    <name evidence="3" type="ORF">D5F01_LYC20888</name>
</gene>
<accession>A0A6G0HM56</accession>
<dbReference type="PANTHER" id="PTHR46599:SF3">
    <property type="entry name" value="PIGGYBAC TRANSPOSABLE ELEMENT-DERIVED PROTEIN 4"/>
    <property type="match status" value="1"/>
</dbReference>
<comment type="caution">
    <text evidence="3">The sequence shown here is derived from an EMBL/GenBank/DDBJ whole genome shotgun (WGS) entry which is preliminary data.</text>
</comment>
<evidence type="ECO:0000313" key="4">
    <source>
        <dbReference type="Proteomes" id="UP000424527"/>
    </source>
</evidence>
<proteinExistence type="predicted"/>
<evidence type="ECO:0000259" key="2">
    <source>
        <dbReference type="Pfam" id="PF13843"/>
    </source>
</evidence>
<reference evidence="3 4" key="1">
    <citation type="submission" date="2019-07" db="EMBL/GenBank/DDBJ databases">
        <title>Chromosome genome assembly for large yellow croaker.</title>
        <authorList>
            <person name="Xiao S."/>
        </authorList>
    </citation>
    <scope>NUCLEOTIDE SEQUENCE [LARGE SCALE GENOMIC DNA]</scope>
    <source>
        <strain evidence="3">JMULYC20181020</strain>
        <tissue evidence="3">Muscle</tissue>
    </source>
</reference>
<feature type="region of interest" description="Disordered" evidence="1">
    <location>
        <begin position="19"/>
        <end position="96"/>
    </location>
</feature>
<name>A0A6G0HM56_LARCR</name>
<feature type="compositionally biased region" description="Acidic residues" evidence="1">
    <location>
        <begin position="19"/>
        <end position="51"/>
    </location>
</feature>
<dbReference type="Pfam" id="PF13843">
    <property type="entry name" value="DDE_Tnp_1_7"/>
    <property type="match status" value="1"/>
</dbReference>
<dbReference type="AlphaFoldDB" id="A0A6G0HM56"/>
<dbReference type="InterPro" id="IPR029526">
    <property type="entry name" value="PGBD"/>
</dbReference>
<keyword evidence="4" id="KW-1185">Reference proteome</keyword>
<dbReference type="PANTHER" id="PTHR46599">
    <property type="entry name" value="PIGGYBAC TRANSPOSABLE ELEMENT-DERIVED PROTEIN 4"/>
    <property type="match status" value="1"/>
</dbReference>
<dbReference type="Proteomes" id="UP000424527">
    <property type="component" value="Unassembled WGS sequence"/>
</dbReference>
<evidence type="ECO:0000256" key="1">
    <source>
        <dbReference type="SAM" id="MobiDB-lite"/>
    </source>
</evidence>
<feature type="compositionally biased region" description="Polar residues" evidence="1">
    <location>
        <begin position="66"/>
        <end position="75"/>
    </location>
</feature>
<organism evidence="3 4">
    <name type="scientific">Larimichthys crocea</name>
    <name type="common">Large yellow croaker</name>
    <name type="synonym">Pseudosciaena crocea</name>
    <dbReference type="NCBI Taxonomy" id="215358"/>
    <lineage>
        <taxon>Eukaryota</taxon>
        <taxon>Metazoa</taxon>
        <taxon>Chordata</taxon>
        <taxon>Craniata</taxon>
        <taxon>Vertebrata</taxon>
        <taxon>Euteleostomi</taxon>
        <taxon>Actinopterygii</taxon>
        <taxon>Neopterygii</taxon>
        <taxon>Teleostei</taxon>
        <taxon>Neoteleostei</taxon>
        <taxon>Acanthomorphata</taxon>
        <taxon>Eupercaria</taxon>
        <taxon>Sciaenidae</taxon>
        <taxon>Larimichthys</taxon>
    </lineage>
</organism>